<evidence type="ECO:0000256" key="1">
    <source>
        <dbReference type="SAM" id="MobiDB-lite"/>
    </source>
</evidence>
<feature type="signal peptide" evidence="3">
    <location>
        <begin position="1"/>
        <end position="22"/>
    </location>
</feature>
<evidence type="ECO:0000256" key="2">
    <source>
        <dbReference type="SAM" id="Phobius"/>
    </source>
</evidence>
<feature type="compositionally biased region" description="Low complexity" evidence="1">
    <location>
        <begin position="129"/>
        <end position="138"/>
    </location>
</feature>
<keyword evidence="5" id="KW-1185">Reference proteome</keyword>
<proteinExistence type="predicted"/>
<evidence type="ECO:0008006" key="6">
    <source>
        <dbReference type="Google" id="ProtNLM"/>
    </source>
</evidence>
<dbReference type="KEGG" id="psoj:PHYSODRAFT_251098"/>
<dbReference type="EMBL" id="JH159155">
    <property type="protein sequence ID" value="EGZ15393.1"/>
    <property type="molecule type" value="Genomic_DNA"/>
</dbReference>
<keyword evidence="2" id="KW-1133">Transmembrane helix</keyword>
<feature type="region of interest" description="Disordered" evidence="1">
    <location>
        <begin position="109"/>
        <end position="138"/>
    </location>
</feature>
<keyword evidence="2" id="KW-0812">Transmembrane</keyword>
<reference evidence="4 5" key="1">
    <citation type="journal article" date="2006" name="Science">
        <title>Phytophthora genome sequences uncover evolutionary origins and mechanisms of pathogenesis.</title>
        <authorList>
            <person name="Tyler B.M."/>
            <person name="Tripathy S."/>
            <person name="Zhang X."/>
            <person name="Dehal P."/>
            <person name="Jiang R.H."/>
            <person name="Aerts A."/>
            <person name="Arredondo F.D."/>
            <person name="Baxter L."/>
            <person name="Bensasson D."/>
            <person name="Beynon J.L."/>
            <person name="Chapman J."/>
            <person name="Damasceno C.M."/>
            <person name="Dorrance A.E."/>
            <person name="Dou D."/>
            <person name="Dickerman A.W."/>
            <person name="Dubchak I.L."/>
            <person name="Garbelotto M."/>
            <person name="Gijzen M."/>
            <person name="Gordon S.G."/>
            <person name="Govers F."/>
            <person name="Grunwald N.J."/>
            <person name="Huang W."/>
            <person name="Ivors K.L."/>
            <person name="Jones R.W."/>
            <person name="Kamoun S."/>
            <person name="Krampis K."/>
            <person name="Lamour K.H."/>
            <person name="Lee M.K."/>
            <person name="McDonald W.H."/>
            <person name="Medina M."/>
            <person name="Meijer H.J."/>
            <person name="Nordberg E.K."/>
            <person name="Maclean D.J."/>
            <person name="Ospina-Giraldo M.D."/>
            <person name="Morris P.F."/>
            <person name="Phuntumart V."/>
            <person name="Putnam N.H."/>
            <person name="Rash S."/>
            <person name="Rose J.K."/>
            <person name="Sakihama Y."/>
            <person name="Salamov A.A."/>
            <person name="Savidor A."/>
            <person name="Scheuring C.F."/>
            <person name="Smith B.M."/>
            <person name="Sobral B.W."/>
            <person name="Terry A."/>
            <person name="Torto-Alalibo T.A."/>
            <person name="Win J."/>
            <person name="Xu Z."/>
            <person name="Zhang H."/>
            <person name="Grigoriev I.V."/>
            <person name="Rokhsar D.S."/>
            <person name="Boore J.L."/>
        </authorList>
    </citation>
    <scope>NUCLEOTIDE SEQUENCE [LARGE SCALE GENOMIC DNA]</scope>
    <source>
        <strain evidence="4 5">P6497</strain>
    </source>
</reference>
<keyword evidence="2" id="KW-0472">Membrane</keyword>
<dbReference type="GeneID" id="20638119"/>
<name>G4ZN70_PHYSP</name>
<evidence type="ECO:0000256" key="3">
    <source>
        <dbReference type="SAM" id="SignalP"/>
    </source>
</evidence>
<feature type="transmembrane region" description="Helical" evidence="2">
    <location>
        <begin position="142"/>
        <end position="161"/>
    </location>
</feature>
<evidence type="ECO:0000313" key="4">
    <source>
        <dbReference type="EMBL" id="EGZ15393.1"/>
    </source>
</evidence>
<accession>G4ZN70</accession>
<dbReference type="InParanoid" id="G4ZN70"/>
<dbReference type="RefSeq" id="XP_009529142.1">
    <property type="nucleotide sequence ID" value="XM_009530847.1"/>
</dbReference>
<organism evidence="4 5">
    <name type="scientific">Phytophthora sojae (strain P6497)</name>
    <name type="common">Soybean stem and root rot agent</name>
    <name type="synonym">Phytophthora megasperma f. sp. glycines</name>
    <dbReference type="NCBI Taxonomy" id="1094619"/>
    <lineage>
        <taxon>Eukaryota</taxon>
        <taxon>Sar</taxon>
        <taxon>Stramenopiles</taxon>
        <taxon>Oomycota</taxon>
        <taxon>Peronosporomycetes</taxon>
        <taxon>Peronosporales</taxon>
        <taxon>Peronosporaceae</taxon>
        <taxon>Phytophthora</taxon>
    </lineage>
</organism>
<gene>
    <name evidence="4" type="ORF">PHYSODRAFT_251098</name>
</gene>
<sequence length="206" mass="21092">MRSSWMMIVSAIALAMASPIGADYVRPGSDINNANTGVQPVNVIGDVNANAGVQPGNGIAGGNFVNEERSAVTTAAPPAPATNFQNTAFSATDENRIVGDVSTGGSYRGTTMSAVTRAGDSASKKDDSTNTNTASSGTSTPGLLAAAAAACVVAVAAVAVVKKRAENKLSTPRTPEDDTIYYQVEPVVKPGHYQVNRQLTPPLQVL</sequence>
<protein>
    <recommendedName>
        <fullName evidence="6">RxLR effector protein</fullName>
    </recommendedName>
</protein>
<dbReference type="AlphaFoldDB" id="G4ZN70"/>
<dbReference type="Proteomes" id="UP000002640">
    <property type="component" value="Unassembled WGS sequence"/>
</dbReference>
<dbReference type="OMA" id="SSRRICW"/>
<feature type="chain" id="PRO_5003472386" description="RxLR effector protein" evidence="3">
    <location>
        <begin position="23"/>
        <end position="206"/>
    </location>
</feature>
<evidence type="ECO:0000313" key="5">
    <source>
        <dbReference type="Proteomes" id="UP000002640"/>
    </source>
</evidence>
<keyword evidence="3" id="KW-0732">Signal</keyword>